<dbReference type="InterPro" id="IPR011032">
    <property type="entry name" value="GroES-like_sf"/>
</dbReference>
<name>A0A7W9AR78_9SPHN</name>
<evidence type="ECO:0000256" key="1">
    <source>
        <dbReference type="ARBA" id="ARBA00023002"/>
    </source>
</evidence>
<comment type="caution">
    <text evidence="3">The sequence shown here is derived from an EMBL/GenBank/DDBJ whole genome shotgun (WGS) entry which is preliminary data.</text>
</comment>
<keyword evidence="4" id="KW-1185">Reference proteome</keyword>
<dbReference type="Proteomes" id="UP000557739">
    <property type="component" value="Unassembled WGS sequence"/>
</dbReference>
<proteinExistence type="predicted"/>
<dbReference type="Pfam" id="PF00107">
    <property type="entry name" value="ADH_zinc_N"/>
    <property type="match status" value="1"/>
</dbReference>
<gene>
    <name evidence="3" type="ORF">FHR19_002462</name>
</gene>
<dbReference type="PANTHER" id="PTHR43401">
    <property type="entry name" value="L-THREONINE 3-DEHYDROGENASE"/>
    <property type="match status" value="1"/>
</dbReference>
<dbReference type="RefSeq" id="WP_184028711.1">
    <property type="nucleotide sequence ID" value="NZ_JACIJJ010000003.1"/>
</dbReference>
<dbReference type="GO" id="GO:0016491">
    <property type="term" value="F:oxidoreductase activity"/>
    <property type="evidence" value="ECO:0007669"/>
    <property type="project" value="UniProtKB-KW"/>
</dbReference>
<dbReference type="Pfam" id="PF08240">
    <property type="entry name" value="ADH_N"/>
    <property type="match status" value="1"/>
</dbReference>
<evidence type="ECO:0000313" key="4">
    <source>
        <dbReference type="Proteomes" id="UP000557739"/>
    </source>
</evidence>
<dbReference type="SUPFAM" id="SSF51735">
    <property type="entry name" value="NAD(P)-binding Rossmann-fold domains"/>
    <property type="match status" value="1"/>
</dbReference>
<dbReference type="CDD" id="cd08261">
    <property type="entry name" value="Zn_ADH7"/>
    <property type="match status" value="1"/>
</dbReference>
<dbReference type="Gene3D" id="3.40.50.720">
    <property type="entry name" value="NAD(P)-binding Rossmann-like Domain"/>
    <property type="match status" value="1"/>
</dbReference>
<keyword evidence="1" id="KW-0560">Oxidoreductase</keyword>
<dbReference type="EMBL" id="JACIJJ010000003">
    <property type="protein sequence ID" value="MBB5699107.1"/>
    <property type="molecule type" value="Genomic_DNA"/>
</dbReference>
<reference evidence="3 4" key="1">
    <citation type="submission" date="2020-08" db="EMBL/GenBank/DDBJ databases">
        <title>Genomic Encyclopedia of Type Strains, Phase IV (KMG-IV): sequencing the most valuable type-strain genomes for metagenomic binning, comparative biology and taxonomic classification.</title>
        <authorList>
            <person name="Goeker M."/>
        </authorList>
    </citation>
    <scope>NUCLEOTIDE SEQUENCE [LARGE SCALE GENOMIC DNA]</scope>
    <source>
        <strain evidence="3 4">DSM 27244</strain>
    </source>
</reference>
<dbReference type="InterPro" id="IPR013149">
    <property type="entry name" value="ADH-like_C"/>
</dbReference>
<dbReference type="Gene3D" id="3.90.180.10">
    <property type="entry name" value="Medium-chain alcohol dehydrogenases, catalytic domain"/>
    <property type="match status" value="1"/>
</dbReference>
<sequence length="336" mass="35194">MKTIVCDRPGVLSLAERPRPERQPGEVLIRIRRVGICGTDYHIYGGNQPYLNYPRVMGHELAGTVEAADAGSPLAPGQVVTVIPYLACGSCVACRRGKPNCCMRIRVLGVHIDGGMAEYLSVQEAYVLPTEGLTLDQAVMIEFLAIGAHAVRRAALTGGERVLVVGAGPIGLATGIFARLAGAQVTLVDRDADRLALGLAAAGLDRGEVADAGLAERLAAATEGEFYDAVFDATGNPQAMAAGFGYVAHGGAYVLVSIVAADIAFNDPEFHKRETTLLGSRNATHTDFEQVITAVRAGRVSLAALHSHSFALDEAPARFPELIAGQSAVIKAIGAI</sequence>
<evidence type="ECO:0000259" key="2">
    <source>
        <dbReference type="SMART" id="SM00829"/>
    </source>
</evidence>
<dbReference type="InterPro" id="IPR050129">
    <property type="entry name" value="Zn_alcohol_dh"/>
</dbReference>
<accession>A0A7W9AR78</accession>
<dbReference type="AlphaFoldDB" id="A0A7W9AR78"/>
<dbReference type="InterPro" id="IPR013154">
    <property type="entry name" value="ADH-like_N"/>
</dbReference>
<dbReference type="InterPro" id="IPR020843">
    <property type="entry name" value="ER"/>
</dbReference>
<feature type="domain" description="Enoyl reductase (ER)" evidence="2">
    <location>
        <begin position="10"/>
        <end position="330"/>
    </location>
</feature>
<evidence type="ECO:0000313" key="3">
    <source>
        <dbReference type="EMBL" id="MBB5699107.1"/>
    </source>
</evidence>
<dbReference type="SMART" id="SM00829">
    <property type="entry name" value="PKS_ER"/>
    <property type="match status" value="1"/>
</dbReference>
<dbReference type="InterPro" id="IPR036291">
    <property type="entry name" value="NAD(P)-bd_dom_sf"/>
</dbReference>
<protein>
    <recommendedName>
        <fullName evidence="2">Enoyl reductase (ER) domain-containing protein</fullName>
    </recommendedName>
</protein>
<dbReference type="PANTHER" id="PTHR43401:SF3">
    <property type="entry name" value="L-GALACTONATE-5-DEHYDROGENASE"/>
    <property type="match status" value="1"/>
</dbReference>
<organism evidence="3 4">
    <name type="scientific">Sphingomonas yantingensis</name>
    <dbReference type="NCBI Taxonomy" id="1241761"/>
    <lineage>
        <taxon>Bacteria</taxon>
        <taxon>Pseudomonadati</taxon>
        <taxon>Pseudomonadota</taxon>
        <taxon>Alphaproteobacteria</taxon>
        <taxon>Sphingomonadales</taxon>
        <taxon>Sphingomonadaceae</taxon>
        <taxon>Sphingomonas</taxon>
    </lineage>
</organism>
<dbReference type="SUPFAM" id="SSF50129">
    <property type="entry name" value="GroES-like"/>
    <property type="match status" value="1"/>
</dbReference>